<feature type="transmembrane region" description="Helical" evidence="5">
    <location>
        <begin position="343"/>
        <end position="364"/>
    </location>
</feature>
<name>A0A7I8X8W7_BURXY</name>
<evidence type="ECO:0000256" key="4">
    <source>
        <dbReference type="ARBA" id="ARBA00023136"/>
    </source>
</evidence>
<keyword evidence="4 5" id="KW-0472">Membrane</keyword>
<evidence type="ECO:0000256" key="1">
    <source>
        <dbReference type="ARBA" id="ARBA00004141"/>
    </source>
</evidence>
<dbReference type="GO" id="GO:0022857">
    <property type="term" value="F:transmembrane transporter activity"/>
    <property type="evidence" value="ECO:0007669"/>
    <property type="project" value="InterPro"/>
</dbReference>
<keyword evidence="3 5" id="KW-1133">Transmembrane helix</keyword>
<dbReference type="EMBL" id="CAJFDI010000004">
    <property type="protein sequence ID" value="CAD5228497.1"/>
    <property type="molecule type" value="Genomic_DNA"/>
</dbReference>
<feature type="transmembrane region" description="Helical" evidence="5">
    <location>
        <begin position="376"/>
        <end position="396"/>
    </location>
</feature>
<dbReference type="InterPro" id="IPR011701">
    <property type="entry name" value="MFS"/>
</dbReference>
<proteinExistence type="predicted"/>
<evidence type="ECO:0000256" key="5">
    <source>
        <dbReference type="SAM" id="Phobius"/>
    </source>
</evidence>
<comment type="subcellular location">
    <subcellularLocation>
        <location evidence="1">Membrane</location>
        <topology evidence="1">Multi-pass membrane protein</topology>
    </subcellularLocation>
</comment>
<feature type="transmembrane region" description="Helical" evidence="5">
    <location>
        <begin position="408"/>
        <end position="425"/>
    </location>
</feature>
<dbReference type="Pfam" id="PF07690">
    <property type="entry name" value="MFS_1"/>
    <property type="match status" value="1"/>
</dbReference>
<feature type="transmembrane region" description="Helical" evidence="5">
    <location>
        <begin position="229"/>
        <end position="253"/>
    </location>
</feature>
<dbReference type="AlphaFoldDB" id="A0A7I8X8W7"/>
<evidence type="ECO:0000259" key="6">
    <source>
        <dbReference type="PROSITE" id="PS50850"/>
    </source>
</evidence>
<dbReference type="SMR" id="A0A7I8X8W7"/>
<dbReference type="GO" id="GO:0016020">
    <property type="term" value="C:membrane"/>
    <property type="evidence" value="ECO:0007669"/>
    <property type="project" value="UniProtKB-SubCell"/>
</dbReference>
<dbReference type="Gene3D" id="1.20.1250.20">
    <property type="entry name" value="MFS general substrate transporter like domains"/>
    <property type="match status" value="1"/>
</dbReference>
<feature type="transmembrane region" description="Helical" evidence="5">
    <location>
        <begin position="145"/>
        <end position="164"/>
    </location>
</feature>
<evidence type="ECO:0000256" key="2">
    <source>
        <dbReference type="ARBA" id="ARBA00022692"/>
    </source>
</evidence>
<dbReference type="Proteomes" id="UP000659654">
    <property type="component" value="Unassembled WGS sequence"/>
</dbReference>
<keyword evidence="8" id="KW-1185">Reference proteome</keyword>
<feature type="transmembrane region" description="Helical" evidence="5">
    <location>
        <begin position="259"/>
        <end position="278"/>
    </location>
</feature>
<dbReference type="EMBL" id="CAJFCV020000004">
    <property type="protein sequence ID" value="CAG9119106.1"/>
    <property type="molecule type" value="Genomic_DNA"/>
</dbReference>
<gene>
    <name evidence="7" type="ORF">BXYJ_LOCUS10474</name>
</gene>
<dbReference type="PROSITE" id="PS50850">
    <property type="entry name" value="MFS"/>
    <property type="match status" value="1"/>
</dbReference>
<feature type="transmembrane region" description="Helical" evidence="5">
    <location>
        <begin position="431"/>
        <end position="452"/>
    </location>
</feature>
<feature type="transmembrane region" description="Helical" evidence="5">
    <location>
        <begin position="173"/>
        <end position="192"/>
    </location>
</feature>
<dbReference type="InterPro" id="IPR020846">
    <property type="entry name" value="MFS_dom"/>
</dbReference>
<feature type="transmembrane region" description="Helical" evidence="5">
    <location>
        <begin position="198"/>
        <end position="217"/>
    </location>
</feature>
<feature type="transmembrane region" description="Helical" evidence="5">
    <location>
        <begin position="81"/>
        <end position="106"/>
    </location>
</feature>
<dbReference type="Proteomes" id="UP000582659">
    <property type="component" value="Unassembled WGS sequence"/>
</dbReference>
<dbReference type="PANTHER" id="PTHR24064">
    <property type="entry name" value="SOLUTE CARRIER FAMILY 22 MEMBER"/>
    <property type="match status" value="1"/>
</dbReference>
<comment type="caution">
    <text evidence="7">The sequence shown here is derived from an EMBL/GenBank/DDBJ whole genome shotgun (WGS) entry which is preliminary data.</text>
</comment>
<organism evidence="7 8">
    <name type="scientific">Bursaphelenchus xylophilus</name>
    <name type="common">Pinewood nematode worm</name>
    <name type="synonym">Aphelenchoides xylophilus</name>
    <dbReference type="NCBI Taxonomy" id="6326"/>
    <lineage>
        <taxon>Eukaryota</taxon>
        <taxon>Metazoa</taxon>
        <taxon>Ecdysozoa</taxon>
        <taxon>Nematoda</taxon>
        <taxon>Chromadorea</taxon>
        <taxon>Rhabditida</taxon>
        <taxon>Tylenchina</taxon>
        <taxon>Tylenchomorpha</taxon>
        <taxon>Aphelenchoidea</taxon>
        <taxon>Aphelenchoididae</taxon>
        <taxon>Bursaphelenchus</taxon>
    </lineage>
</organism>
<dbReference type="InterPro" id="IPR036259">
    <property type="entry name" value="MFS_trans_sf"/>
</dbReference>
<dbReference type="OrthoDB" id="5141738at2759"/>
<reference evidence="7" key="1">
    <citation type="submission" date="2020-09" db="EMBL/GenBank/DDBJ databases">
        <authorList>
            <person name="Kikuchi T."/>
        </authorList>
    </citation>
    <scope>NUCLEOTIDE SEQUENCE</scope>
    <source>
        <strain evidence="7">Ka4C1</strain>
    </source>
</reference>
<protein>
    <submittedName>
        <fullName evidence="7">(pine wood nematode) hypothetical protein</fullName>
    </submittedName>
</protein>
<accession>A0A7I8X8W7</accession>
<evidence type="ECO:0000256" key="3">
    <source>
        <dbReference type="ARBA" id="ARBA00022989"/>
    </source>
</evidence>
<dbReference type="SUPFAM" id="SSF103473">
    <property type="entry name" value="MFS general substrate transporter"/>
    <property type="match status" value="1"/>
</dbReference>
<evidence type="ECO:0000313" key="8">
    <source>
        <dbReference type="Proteomes" id="UP000659654"/>
    </source>
</evidence>
<keyword evidence="2 5" id="KW-0812">Transmembrane</keyword>
<evidence type="ECO:0000313" key="7">
    <source>
        <dbReference type="EMBL" id="CAD5228497.1"/>
    </source>
</evidence>
<feature type="domain" description="Major facilitator superfamily (MFS) profile" evidence="6">
    <location>
        <begin position="82"/>
        <end position="518"/>
    </location>
</feature>
<sequence>MGDQHHRKRYSVSSMPIRPEEFRMRVALMSEVEKSIHHAGQVQVLVSSDRSGLHRTSIVSSAFEFQNADQILDYLGFKSPIILYTILCMAVCWSLAIMTIMCSHFYETGIECEYGDRKCAAEANEMKTIEKQFFSGKDKWLGPEWSASIFFIGDLLGGITLSYYADVHGRKKIVFPSMFVMGFLLIVSTFATTLIGFLVLRFMAGFFLTASFVIVWVHASECISARYHAVLSVIFGFTWVIGYACVALIATFLHDWRQATIIVAVPQLIISFSLWFTIPESFQFVVEKRRKQELHMWLKSSRNPYLDQNVNAEKFLQTTHKHVEDEGADDLSGFLKYLQEHTAIIKIVVMSACLWIFTFLWYLGLSMQSTSLGGDAYKNFLLSGLVEIPGHIINPLLIKNIGRKRTTVTVYTLGTVCLLGLSYIEDTHSDLYLYVWMSAKCLSAAAFMNLFINGAVIFPTAIRNSAMGICAVCSNIGASIGPHVPHLKRFGHPVPWIVFALATAISGMLANSMPKPDLEDEEPTVNGYVEVPLDEEV</sequence>